<feature type="coiled-coil region" evidence="1">
    <location>
        <begin position="377"/>
        <end position="425"/>
    </location>
</feature>
<feature type="region of interest" description="Disordered" evidence="2">
    <location>
        <begin position="770"/>
        <end position="805"/>
    </location>
</feature>
<organism evidence="3 4">
    <name type="scientific">Symbiochloris irregularis</name>
    <dbReference type="NCBI Taxonomy" id="706552"/>
    <lineage>
        <taxon>Eukaryota</taxon>
        <taxon>Viridiplantae</taxon>
        <taxon>Chlorophyta</taxon>
        <taxon>core chlorophytes</taxon>
        <taxon>Trebouxiophyceae</taxon>
        <taxon>Trebouxiales</taxon>
        <taxon>Trebouxiaceae</taxon>
        <taxon>Symbiochloris</taxon>
    </lineage>
</organism>
<name>A0AAW1NQ78_9CHLO</name>
<feature type="compositionally biased region" description="Polar residues" evidence="2">
    <location>
        <begin position="920"/>
        <end position="930"/>
    </location>
</feature>
<feature type="compositionally biased region" description="Low complexity" evidence="2">
    <location>
        <begin position="1103"/>
        <end position="1116"/>
    </location>
</feature>
<evidence type="ECO:0008006" key="5">
    <source>
        <dbReference type="Google" id="ProtNLM"/>
    </source>
</evidence>
<protein>
    <recommendedName>
        <fullName evidence="5">Magnesium transporter MgtE intracellular domain-containing protein</fullName>
    </recommendedName>
</protein>
<feature type="region of interest" description="Disordered" evidence="2">
    <location>
        <begin position="518"/>
        <end position="537"/>
    </location>
</feature>
<feature type="compositionally biased region" description="Polar residues" evidence="2">
    <location>
        <begin position="523"/>
        <end position="532"/>
    </location>
</feature>
<dbReference type="InterPro" id="IPR038076">
    <property type="entry name" value="MgtE_N_sf"/>
</dbReference>
<feature type="compositionally biased region" description="Basic and acidic residues" evidence="2">
    <location>
        <begin position="88"/>
        <end position="97"/>
    </location>
</feature>
<accession>A0AAW1NQ78</accession>
<keyword evidence="4" id="KW-1185">Reference proteome</keyword>
<feature type="compositionally biased region" description="Polar residues" evidence="2">
    <location>
        <begin position="103"/>
        <end position="112"/>
    </location>
</feature>
<keyword evidence="1" id="KW-0175">Coiled coil</keyword>
<feature type="compositionally biased region" description="Low complexity" evidence="2">
    <location>
        <begin position="785"/>
        <end position="799"/>
    </location>
</feature>
<evidence type="ECO:0000256" key="1">
    <source>
        <dbReference type="SAM" id="Coils"/>
    </source>
</evidence>
<feature type="region of interest" description="Disordered" evidence="2">
    <location>
        <begin position="1431"/>
        <end position="1454"/>
    </location>
</feature>
<dbReference type="Proteomes" id="UP001465755">
    <property type="component" value="Unassembled WGS sequence"/>
</dbReference>
<gene>
    <name evidence="3" type="ORF">WJX73_006384</name>
</gene>
<feature type="compositionally biased region" description="Polar residues" evidence="2">
    <location>
        <begin position="1444"/>
        <end position="1454"/>
    </location>
</feature>
<feature type="region of interest" description="Disordered" evidence="2">
    <location>
        <begin position="1064"/>
        <end position="1118"/>
    </location>
</feature>
<sequence length="1587" mass="170046">MATRQHPTAYGPLAAARLRASPKDTSAELVRLLNTPFGQNPGLSELLPALKAKDSPANLLQRDVKLKELIGTAKLAAAEQTLAAADPRGADEAEQTRGRSRTRATVTASPQKQGVALNTAAIRTSDYGSPSLTLGNQIVQALAASGSHPVHHPGIDKDLAWLESVLSLHTNAIEVSLPGSGDRDEPRRAIVLRLPRAATGHTGMWPADVTDWHGGSCLLVLPASKPSARADAQALQALIKDLVAHPELAAQRAMEWRQQRLRECCGPSLATLTESRQFPVTWSLALDAGNDNAPVLKAQRLMRNRSSSGTRATAEHQLQAAAGQAPAAPSNLGGYEAWCAGGFLAAMAAAMADAILQVEVHCPERARALASIWNLLIAASNVTVGELEVRARKLEEEAAPFQIQVLTLENKLKASERLCDLLQRDALRQKQAKDKASTIIPTTHPLNVQLQFREAQMERAEKHARKRVAAMRWQWAYQNIRSGRFENRRQKKHVLEDVDDTLVRAMNDLEDMAAATAELRAPRNSQSGQQPALKSRLGKTAKDFSLGRVLCANPDEAYHMLEKLNPEARAIILMGLSTEERMKLLGSFPEDDLAATLACLQHERRDVLMEELRDINSHTADCAFDTMRYTPHLAARYLATIPAHEGRAELKAYDAALRMHVLQAMLPRDAAMLLEGIQEEVRSHMLAELPHELAATLIASMGRGLAIEVLKEMGNPKALECLLAMGYTDAFRLLQHASEEDILTLAQDLRPDQIEQLSQQLSPLAASRLHLALNPPPPPVEQPEEASPQVPQEDPAAAEAQRRAEAIKAASLKAAQRGSARLAKQRETKAKKPLGSTLSQSQAEDAQTAAELGDTTKSAQEELNFADVGSLLAMLGGLPEQGAELKKLPASVLQQAIQALTAAAGSRKLGIAIPAEAGAQKSSPEMTSRKASVKSGDTPPRTPGSPGKSRTLAKMKSSKKMSTKASDRPRSPSPPMSPTRRGRSFKHEESISENVQEAAVSPVEAMAEISFALDQPEAENSGASVMSWKLSEPLVIEGRRVSGVESTANPGGTVTQFEGFPSTQTAEELQQRQAEEQQSQSRARSISPGAVRRLSRNTESIRSRSASRSPSISRIGRATRDSGSFADAELLAAQAGKAVPVGVARDARLAVVAATSSGARVRTLGWALSVVEGVYTDFEAAAARCGGLQLACLPLLGTGAASVTMADATFGYLGNKYGSRALVDEYVGSLINTLAAWQLTEVRLAIFARLLTEQWPAPIAAAYLTARGFLARPLSQGICIEYPPEGSKPSTWVCMTKAEAAVEAALGARSKAATDSFLEHLRGSCVQATAEDLQYLNLVGSRAEPGTTFWKLPRDTFLVALCNEAELGAHAPPAASSLSPDGLEQLSAIFEALGQSSSEGGEAFVTAEQFARVAAGSQAIRSYLLLHCAPPPPAASPPAEGSQDEASPSDQGVLSQQDEVVRRHMEAMRPTWQMLIAGAPATWHGRLTSLVERLASDEPGVHRMELYSSLMQSFAAMGIQGLLNQPDSSAGAEQSGGQELADERAALRAAEVSRQGEQQLARVEQAILALHGGGSVRQEMTLMGRVT</sequence>
<comment type="caution">
    <text evidence="3">The sequence shown here is derived from an EMBL/GenBank/DDBJ whole genome shotgun (WGS) entry which is preliminary data.</text>
</comment>
<dbReference type="SUPFAM" id="SSF158791">
    <property type="entry name" value="MgtE N-terminal domain-like"/>
    <property type="match status" value="2"/>
</dbReference>
<feature type="compositionally biased region" description="Low complexity" evidence="2">
    <location>
        <begin position="1076"/>
        <end position="1085"/>
    </location>
</feature>
<feature type="region of interest" description="Disordered" evidence="2">
    <location>
        <begin position="83"/>
        <end position="112"/>
    </location>
</feature>
<dbReference type="Gene3D" id="1.25.60.10">
    <property type="entry name" value="MgtE N-terminal domain-like"/>
    <property type="match status" value="1"/>
</dbReference>
<dbReference type="EMBL" id="JALJOQ010000196">
    <property type="protein sequence ID" value="KAK9790139.1"/>
    <property type="molecule type" value="Genomic_DNA"/>
</dbReference>
<feature type="compositionally biased region" description="Basic residues" evidence="2">
    <location>
        <begin position="951"/>
        <end position="962"/>
    </location>
</feature>
<reference evidence="3 4" key="1">
    <citation type="journal article" date="2024" name="Nat. Commun.">
        <title>Phylogenomics reveals the evolutionary origins of lichenization in chlorophyte algae.</title>
        <authorList>
            <person name="Puginier C."/>
            <person name="Libourel C."/>
            <person name="Otte J."/>
            <person name="Skaloud P."/>
            <person name="Haon M."/>
            <person name="Grisel S."/>
            <person name="Petersen M."/>
            <person name="Berrin J.G."/>
            <person name="Delaux P.M."/>
            <person name="Dal Grande F."/>
            <person name="Keller J."/>
        </authorList>
    </citation>
    <scope>NUCLEOTIDE SEQUENCE [LARGE SCALE GENOMIC DNA]</scope>
    <source>
        <strain evidence="3 4">SAG 2036</strain>
    </source>
</reference>
<feature type="region of interest" description="Disordered" evidence="2">
    <location>
        <begin position="817"/>
        <end position="853"/>
    </location>
</feature>
<evidence type="ECO:0000313" key="4">
    <source>
        <dbReference type="Proteomes" id="UP001465755"/>
    </source>
</evidence>
<feature type="compositionally biased region" description="Polar residues" evidence="2">
    <location>
        <begin position="836"/>
        <end position="845"/>
    </location>
</feature>
<evidence type="ECO:0000256" key="2">
    <source>
        <dbReference type="SAM" id="MobiDB-lite"/>
    </source>
</evidence>
<proteinExistence type="predicted"/>
<feature type="region of interest" description="Disordered" evidence="2">
    <location>
        <begin position="915"/>
        <end position="1000"/>
    </location>
</feature>
<evidence type="ECO:0000313" key="3">
    <source>
        <dbReference type="EMBL" id="KAK9790139.1"/>
    </source>
</evidence>